<name>A0A1L3SM71_9HYPH</name>
<keyword evidence="3" id="KW-1185">Reference proteome</keyword>
<keyword evidence="1" id="KW-0732">Signal</keyword>
<reference evidence="3" key="1">
    <citation type="submission" date="2016-11" db="EMBL/GenBank/DDBJ databases">
        <title>Mesorhizobium oceanicum sp. nov., isolated from deep seawater in South China Sea.</title>
        <authorList>
            <person name="Fu G.-Y."/>
        </authorList>
    </citation>
    <scope>NUCLEOTIDE SEQUENCE [LARGE SCALE GENOMIC DNA]</scope>
    <source>
        <strain evidence="3">B7</strain>
    </source>
</reference>
<sequence length="136" mass="13803">MTKLIKTAAASLVALTIATAGLTVPASAGGSVSFHIAPGNARDAQALRAGLQMYSLYNGIKNGGIKQRGSGNVAGLLQNGGGNLGIVHQEGNGHNGTVRQNGNRNAYGLFQFGRNTSGHAVQNGSGRTGATIQFGW</sequence>
<dbReference type="AlphaFoldDB" id="A0A1L3SM71"/>
<proteinExistence type="predicted"/>
<dbReference type="Proteomes" id="UP000182840">
    <property type="component" value="Chromosome"/>
</dbReference>
<accession>A0A1L3SM71</accession>
<feature type="chain" id="PRO_5013358193" evidence="1">
    <location>
        <begin position="29"/>
        <end position="136"/>
    </location>
</feature>
<dbReference type="EMBL" id="CP018171">
    <property type="protein sequence ID" value="APH70506.1"/>
    <property type="molecule type" value="Genomic_DNA"/>
</dbReference>
<evidence type="ECO:0000256" key="1">
    <source>
        <dbReference type="SAM" id="SignalP"/>
    </source>
</evidence>
<dbReference type="STRING" id="1670800.BSQ44_03235"/>
<dbReference type="OrthoDB" id="7907227at2"/>
<protein>
    <submittedName>
        <fullName evidence="2">Curlin</fullName>
    </submittedName>
</protein>
<evidence type="ECO:0000313" key="3">
    <source>
        <dbReference type="Proteomes" id="UP000182840"/>
    </source>
</evidence>
<feature type="signal peptide" evidence="1">
    <location>
        <begin position="1"/>
        <end position="28"/>
    </location>
</feature>
<evidence type="ECO:0000313" key="2">
    <source>
        <dbReference type="EMBL" id="APH70506.1"/>
    </source>
</evidence>
<gene>
    <name evidence="2" type="ORF">BSQ44_03235</name>
</gene>
<organism evidence="2 3">
    <name type="scientific">Aquibium oceanicum</name>
    <dbReference type="NCBI Taxonomy" id="1670800"/>
    <lineage>
        <taxon>Bacteria</taxon>
        <taxon>Pseudomonadati</taxon>
        <taxon>Pseudomonadota</taxon>
        <taxon>Alphaproteobacteria</taxon>
        <taxon>Hyphomicrobiales</taxon>
        <taxon>Phyllobacteriaceae</taxon>
        <taxon>Aquibium</taxon>
    </lineage>
</organism>
<dbReference type="KEGG" id="meso:BSQ44_03235"/>
<dbReference type="RefSeq" id="WP_072601918.1">
    <property type="nucleotide sequence ID" value="NZ_CP018171.1"/>
</dbReference>